<comment type="caution">
    <text evidence="1">The sequence shown here is derived from an EMBL/GenBank/DDBJ whole genome shotgun (WGS) entry which is preliminary data.</text>
</comment>
<evidence type="ECO:0000313" key="1">
    <source>
        <dbReference type="EMBL" id="GAF89306.1"/>
    </source>
</evidence>
<dbReference type="EMBL" id="BARS01010062">
    <property type="protein sequence ID" value="GAF89306.1"/>
    <property type="molecule type" value="Genomic_DNA"/>
</dbReference>
<name>X0TPZ4_9ZZZZ</name>
<proteinExistence type="predicted"/>
<organism evidence="1">
    <name type="scientific">marine sediment metagenome</name>
    <dbReference type="NCBI Taxonomy" id="412755"/>
    <lineage>
        <taxon>unclassified sequences</taxon>
        <taxon>metagenomes</taxon>
        <taxon>ecological metagenomes</taxon>
    </lineage>
</organism>
<accession>X0TPZ4</accession>
<gene>
    <name evidence="1" type="ORF">S01H1_18764</name>
</gene>
<sequence>MSGRILRATLAENDPTMLNVTMTTNGKLLIKNAGNFDLWVGYDQYDVTLATGVNYFVIDAGVTFVFDASNGVGFLSQDQGLWFASQGGAGEVQIWVANER</sequence>
<reference evidence="1" key="1">
    <citation type="journal article" date="2014" name="Front. Microbiol.">
        <title>High frequency of phylogenetically diverse reductive dehalogenase-homologous genes in deep subseafloor sedimentary metagenomes.</title>
        <authorList>
            <person name="Kawai M."/>
            <person name="Futagami T."/>
            <person name="Toyoda A."/>
            <person name="Takaki Y."/>
            <person name="Nishi S."/>
            <person name="Hori S."/>
            <person name="Arai W."/>
            <person name="Tsubouchi T."/>
            <person name="Morono Y."/>
            <person name="Uchiyama I."/>
            <person name="Ito T."/>
            <person name="Fujiyama A."/>
            <person name="Inagaki F."/>
            <person name="Takami H."/>
        </authorList>
    </citation>
    <scope>NUCLEOTIDE SEQUENCE</scope>
    <source>
        <strain evidence="1">Expedition CK06-06</strain>
    </source>
</reference>
<dbReference type="AlphaFoldDB" id="X0TPZ4"/>
<protein>
    <submittedName>
        <fullName evidence="1">Uncharacterized protein</fullName>
    </submittedName>
</protein>